<feature type="domain" description="Small ribosomal subunit protein eS31" evidence="8">
    <location>
        <begin position="24"/>
        <end position="66"/>
    </location>
</feature>
<dbReference type="GeneID" id="41331371"/>
<dbReference type="InterPro" id="IPR022845">
    <property type="entry name" value="Ribosomal_eS31_arc"/>
</dbReference>
<dbReference type="NCBIfam" id="NF001669">
    <property type="entry name" value="PRK00432.1"/>
    <property type="match status" value="1"/>
</dbReference>
<feature type="region of interest" description="Disordered" evidence="7">
    <location>
        <begin position="1"/>
        <end position="26"/>
    </location>
</feature>
<feature type="binding site" evidence="6">
    <location>
        <position position="63"/>
    </location>
    <ligand>
        <name>Zn(2+)</name>
        <dbReference type="ChEBI" id="CHEBI:29105"/>
    </ligand>
</feature>
<accession>A0A5B9DEN2</accession>
<keyword evidence="1 6" id="KW-0479">Metal-binding</keyword>
<dbReference type="GO" id="GO:0003735">
    <property type="term" value="F:structural constituent of ribosome"/>
    <property type="evidence" value="ECO:0007669"/>
    <property type="project" value="InterPro"/>
</dbReference>
<name>A0A5B9DEN2_9ARCH</name>
<dbReference type="InterPro" id="IPR038582">
    <property type="entry name" value="Ribosomal_eS31_euk-type_sf"/>
</dbReference>
<dbReference type="Pfam" id="PF01599">
    <property type="entry name" value="Ribosomal_S27"/>
    <property type="match status" value="1"/>
</dbReference>
<proteinExistence type="inferred from homology"/>
<comment type="cofactor">
    <cofactor evidence="6">
        <name>Zn(2+)</name>
        <dbReference type="ChEBI" id="CHEBI:29105"/>
    </cofactor>
    <text evidence="6">Binds 1 zinc ion per subunit.</text>
</comment>
<dbReference type="RefSeq" id="WP_147664455.1">
    <property type="nucleotide sequence ID" value="NZ_CP042905.2"/>
</dbReference>
<evidence type="ECO:0000256" key="4">
    <source>
        <dbReference type="ARBA" id="ARBA00022980"/>
    </source>
</evidence>
<feature type="binding site" evidence="6">
    <location>
        <position position="45"/>
    </location>
    <ligand>
        <name>Zn(2+)</name>
        <dbReference type="ChEBI" id="CHEBI:29105"/>
    </ligand>
</feature>
<dbReference type="GO" id="GO:0005840">
    <property type="term" value="C:ribosome"/>
    <property type="evidence" value="ECO:0007669"/>
    <property type="project" value="UniProtKB-KW"/>
</dbReference>
<comment type="subunit">
    <text evidence="6">Part of the 30S ribosomal subunit.</text>
</comment>
<evidence type="ECO:0000256" key="5">
    <source>
        <dbReference type="ARBA" id="ARBA00023274"/>
    </source>
</evidence>
<dbReference type="OrthoDB" id="25142at2157"/>
<evidence type="ECO:0000256" key="7">
    <source>
        <dbReference type="SAM" id="MobiDB-lite"/>
    </source>
</evidence>
<keyword evidence="4 6" id="KW-0689">Ribosomal protein</keyword>
<dbReference type="SUPFAM" id="SSF57829">
    <property type="entry name" value="Zn-binding ribosomal proteins"/>
    <property type="match status" value="1"/>
</dbReference>
<evidence type="ECO:0000313" key="10">
    <source>
        <dbReference type="Proteomes" id="UP000321408"/>
    </source>
</evidence>
<keyword evidence="10" id="KW-1185">Reference proteome</keyword>
<keyword evidence="2 6" id="KW-0863">Zinc-finger</keyword>
<feature type="compositionally biased region" description="Basic residues" evidence="7">
    <location>
        <begin position="1"/>
        <end position="23"/>
    </location>
</feature>
<comment type="similarity">
    <text evidence="6">Belongs to the eukaryotic ribosomal protein eS31 family.</text>
</comment>
<gene>
    <name evidence="6" type="primary">rps27ae</name>
    <name evidence="9" type="ORF">DSAG12_03401</name>
</gene>
<reference evidence="9 10" key="2">
    <citation type="journal article" date="2024" name="Int. J. Syst. Evol. Microbiol.">
        <title>Promethearchaeum syntrophicum gen. nov., sp. nov., an anaerobic, obligately syntrophic archaeon, the first isolate of the lineage 'Asgard' archaea, and proposal of the new archaeal phylum Promethearchaeota phyl. nov. and kingdom Promethearchaeati regn. nov.</title>
        <authorList>
            <person name="Imachi H."/>
            <person name="Nobu M.K."/>
            <person name="Kato S."/>
            <person name="Takaki Y."/>
            <person name="Miyazaki M."/>
            <person name="Miyata M."/>
            <person name="Ogawara M."/>
            <person name="Saito Y."/>
            <person name="Sakai S."/>
            <person name="Tahara Y.O."/>
            <person name="Takano Y."/>
            <person name="Tasumi E."/>
            <person name="Uematsu K."/>
            <person name="Yoshimura T."/>
            <person name="Itoh T."/>
            <person name="Ohkuma M."/>
            <person name="Takai K."/>
        </authorList>
    </citation>
    <scope>NUCLEOTIDE SEQUENCE [LARGE SCALE GENOMIC DNA]</scope>
    <source>
        <strain evidence="9 10">MK-D1</strain>
    </source>
</reference>
<organism evidence="9 10">
    <name type="scientific">Promethearchaeum syntrophicum</name>
    <dbReference type="NCBI Taxonomy" id="2594042"/>
    <lineage>
        <taxon>Archaea</taxon>
        <taxon>Promethearchaeati</taxon>
        <taxon>Promethearchaeota</taxon>
        <taxon>Promethearchaeia</taxon>
        <taxon>Promethearchaeales</taxon>
        <taxon>Promethearchaeaceae</taxon>
        <taxon>Promethearchaeum</taxon>
    </lineage>
</organism>
<evidence type="ECO:0000256" key="1">
    <source>
        <dbReference type="ARBA" id="ARBA00022723"/>
    </source>
</evidence>
<feature type="binding site" evidence="6">
    <location>
        <position position="60"/>
    </location>
    <ligand>
        <name>Zn(2+)</name>
        <dbReference type="ChEBI" id="CHEBI:29105"/>
    </ligand>
</feature>
<protein>
    <recommendedName>
        <fullName evidence="6">Small ribosomal subunit protein eS31</fullName>
    </recommendedName>
</protein>
<dbReference type="GO" id="GO:1990904">
    <property type="term" value="C:ribonucleoprotein complex"/>
    <property type="evidence" value="ECO:0007669"/>
    <property type="project" value="UniProtKB-KW"/>
</dbReference>
<dbReference type="Proteomes" id="UP000321408">
    <property type="component" value="Chromosome"/>
</dbReference>
<evidence type="ECO:0000256" key="3">
    <source>
        <dbReference type="ARBA" id="ARBA00022833"/>
    </source>
</evidence>
<dbReference type="InterPro" id="IPR011332">
    <property type="entry name" value="Ribosomal_zn-bd"/>
</dbReference>
<dbReference type="GO" id="GO:0006412">
    <property type="term" value="P:translation"/>
    <property type="evidence" value="ECO:0007669"/>
    <property type="project" value="UniProtKB-UniRule"/>
</dbReference>
<keyword evidence="3 6" id="KW-0862">Zinc</keyword>
<reference evidence="9 10" key="1">
    <citation type="journal article" date="2020" name="Nature">
        <title>Isolation of an archaeon at the prokaryote-eukaryote interface.</title>
        <authorList>
            <person name="Imachi H."/>
            <person name="Nobu M.K."/>
            <person name="Nakahara N."/>
            <person name="Morono Y."/>
            <person name="Ogawara M."/>
            <person name="Takaki Y."/>
            <person name="Takano Y."/>
            <person name="Uematsu K."/>
            <person name="Ikuta T."/>
            <person name="Ito M."/>
            <person name="Matsui Y."/>
            <person name="Miyazaki M."/>
            <person name="Murata K."/>
            <person name="Saito Y."/>
            <person name="Sakai S."/>
            <person name="Song C."/>
            <person name="Tasumi E."/>
            <person name="Yamanaka Y."/>
            <person name="Yamaguchi T."/>
            <person name="Kamagata Y."/>
            <person name="Tamaki H."/>
            <person name="Takai K."/>
        </authorList>
    </citation>
    <scope>NUCLEOTIDE SEQUENCE [LARGE SCALE GENOMIC DNA]</scope>
    <source>
        <strain evidence="9 10">MK-D1</strain>
    </source>
</reference>
<evidence type="ECO:0000256" key="2">
    <source>
        <dbReference type="ARBA" id="ARBA00022771"/>
    </source>
</evidence>
<sequence length="82" mass="9321">MARGAKRKVKTKAKQQKPPRNRNKGPLWVIEGGKIVRSRETCPKCGPGNFMADHYDRQHCGRCGYTMFKKTGKVIPAKHKAR</sequence>
<evidence type="ECO:0000256" key="6">
    <source>
        <dbReference type="HAMAP-Rule" id="MF_00777"/>
    </source>
</evidence>
<dbReference type="HAMAP" id="MF_00777">
    <property type="entry name" value="Ribosomal_eS31"/>
    <property type="match status" value="1"/>
</dbReference>
<dbReference type="InterPro" id="IPR002906">
    <property type="entry name" value="Ribosomal_eS31"/>
</dbReference>
<evidence type="ECO:0000313" key="9">
    <source>
        <dbReference type="EMBL" id="QEE17564.1"/>
    </source>
</evidence>
<keyword evidence="5 6" id="KW-0687">Ribonucleoprotein</keyword>
<dbReference type="GO" id="GO:0008270">
    <property type="term" value="F:zinc ion binding"/>
    <property type="evidence" value="ECO:0007669"/>
    <property type="project" value="UniProtKB-UniRule"/>
</dbReference>
<dbReference type="EMBL" id="CP042905">
    <property type="protein sequence ID" value="QEE17564.1"/>
    <property type="molecule type" value="Genomic_DNA"/>
</dbReference>
<evidence type="ECO:0000259" key="8">
    <source>
        <dbReference type="SMART" id="SM01402"/>
    </source>
</evidence>
<dbReference type="SMART" id="SM01402">
    <property type="entry name" value="Ribosomal_S27"/>
    <property type="match status" value="1"/>
</dbReference>
<dbReference type="KEGG" id="psyt:DSAG12_03401"/>
<dbReference type="AlphaFoldDB" id="A0A5B9DEN2"/>
<feature type="binding site" evidence="6">
    <location>
        <position position="42"/>
    </location>
    <ligand>
        <name>Zn(2+)</name>
        <dbReference type="ChEBI" id="CHEBI:29105"/>
    </ligand>
</feature>
<comment type="caution">
    <text evidence="6">Lacks conserved residue(s) required for the propagation of feature annotation.</text>
</comment>
<dbReference type="Gene3D" id="6.20.50.150">
    <property type="match status" value="1"/>
</dbReference>